<dbReference type="AlphaFoldDB" id="D8QW88"/>
<name>D8QW88_SELML</name>
<organism evidence="2">
    <name type="scientific">Selaginella moellendorffii</name>
    <name type="common">Spikemoss</name>
    <dbReference type="NCBI Taxonomy" id="88036"/>
    <lineage>
        <taxon>Eukaryota</taxon>
        <taxon>Viridiplantae</taxon>
        <taxon>Streptophyta</taxon>
        <taxon>Embryophyta</taxon>
        <taxon>Tracheophyta</taxon>
        <taxon>Lycopodiopsida</taxon>
        <taxon>Selaginellales</taxon>
        <taxon>Selaginellaceae</taxon>
        <taxon>Selaginella</taxon>
    </lineage>
</organism>
<keyword evidence="2" id="KW-1185">Reference proteome</keyword>
<dbReference type="KEGG" id="smo:SELMODRAFT_404740"/>
<dbReference type="EMBL" id="GL377567">
    <property type="protein sequence ID" value="EFJ36590.1"/>
    <property type="molecule type" value="Genomic_DNA"/>
</dbReference>
<protein>
    <submittedName>
        <fullName evidence="1">Uncharacterized protein</fullName>
    </submittedName>
</protein>
<accession>D8QW88</accession>
<sequence length="176" mass="20500">MLRSIEPREITHGNHHEDVFNFPLVTIVKVEEGVPFPVLDKFSGPKLDLAVKQEGRRSWSKRDVQVSRRYWTPDSEKQAFAHQLALVKAMKQFTLPSPREIEQLNETKRKRQKPYILCDLPGMSAEMKRYKKTSGWEPVGRIYIREPPCPTTRHMPTLNNLVPVLMFLSCQEISPF</sequence>
<gene>
    <name evidence="1" type="ORF">SELMODRAFT_404740</name>
</gene>
<dbReference type="Proteomes" id="UP000001514">
    <property type="component" value="Unassembled WGS sequence"/>
</dbReference>
<dbReference type="Gramene" id="EFJ36590">
    <property type="protein sequence ID" value="EFJ36590"/>
    <property type="gene ID" value="SELMODRAFT_404740"/>
</dbReference>
<dbReference type="InParanoid" id="D8QW88"/>
<dbReference type="HOGENOM" id="CLU_1527712_0_0_1"/>
<evidence type="ECO:0000313" key="1">
    <source>
        <dbReference type="EMBL" id="EFJ36590.1"/>
    </source>
</evidence>
<reference evidence="1 2" key="1">
    <citation type="journal article" date="2011" name="Science">
        <title>The Selaginella genome identifies genetic changes associated with the evolution of vascular plants.</title>
        <authorList>
            <person name="Banks J.A."/>
            <person name="Nishiyama T."/>
            <person name="Hasebe M."/>
            <person name="Bowman J.L."/>
            <person name="Gribskov M."/>
            <person name="dePamphilis C."/>
            <person name="Albert V.A."/>
            <person name="Aono N."/>
            <person name="Aoyama T."/>
            <person name="Ambrose B.A."/>
            <person name="Ashton N.W."/>
            <person name="Axtell M.J."/>
            <person name="Barker E."/>
            <person name="Barker M.S."/>
            <person name="Bennetzen J.L."/>
            <person name="Bonawitz N.D."/>
            <person name="Chapple C."/>
            <person name="Cheng C."/>
            <person name="Correa L.G."/>
            <person name="Dacre M."/>
            <person name="DeBarry J."/>
            <person name="Dreyer I."/>
            <person name="Elias M."/>
            <person name="Engstrom E.M."/>
            <person name="Estelle M."/>
            <person name="Feng L."/>
            <person name="Finet C."/>
            <person name="Floyd S.K."/>
            <person name="Frommer W.B."/>
            <person name="Fujita T."/>
            <person name="Gramzow L."/>
            <person name="Gutensohn M."/>
            <person name="Harholt J."/>
            <person name="Hattori M."/>
            <person name="Heyl A."/>
            <person name="Hirai T."/>
            <person name="Hiwatashi Y."/>
            <person name="Ishikawa M."/>
            <person name="Iwata M."/>
            <person name="Karol K.G."/>
            <person name="Koehler B."/>
            <person name="Kolukisaoglu U."/>
            <person name="Kubo M."/>
            <person name="Kurata T."/>
            <person name="Lalonde S."/>
            <person name="Li K."/>
            <person name="Li Y."/>
            <person name="Litt A."/>
            <person name="Lyons E."/>
            <person name="Manning G."/>
            <person name="Maruyama T."/>
            <person name="Michael T.P."/>
            <person name="Mikami K."/>
            <person name="Miyazaki S."/>
            <person name="Morinaga S."/>
            <person name="Murata T."/>
            <person name="Mueller-Roeber B."/>
            <person name="Nelson D.R."/>
            <person name="Obara M."/>
            <person name="Oguri Y."/>
            <person name="Olmstead R.G."/>
            <person name="Onodera N."/>
            <person name="Petersen B.L."/>
            <person name="Pils B."/>
            <person name="Prigge M."/>
            <person name="Rensing S.A."/>
            <person name="Riano-Pachon D.M."/>
            <person name="Roberts A.W."/>
            <person name="Sato Y."/>
            <person name="Scheller H.V."/>
            <person name="Schulz B."/>
            <person name="Schulz C."/>
            <person name="Shakirov E.V."/>
            <person name="Shibagaki N."/>
            <person name="Shinohara N."/>
            <person name="Shippen D.E."/>
            <person name="Soerensen I."/>
            <person name="Sotooka R."/>
            <person name="Sugimoto N."/>
            <person name="Sugita M."/>
            <person name="Sumikawa N."/>
            <person name="Tanurdzic M."/>
            <person name="Theissen G."/>
            <person name="Ulvskov P."/>
            <person name="Wakazuki S."/>
            <person name="Weng J.K."/>
            <person name="Willats W.W."/>
            <person name="Wipf D."/>
            <person name="Wolf P.G."/>
            <person name="Yang L."/>
            <person name="Zimmer A.D."/>
            <person name="Zhu Q."/>
            <person name="Mitros T."/>
            <person name="Hellsten U."/>
            <person name="Loque D."/>
            <person name="Otillar R."/>
            <person name="Salamov A."/>
            <person name="Schmutz J."/>
            <person name="Shapiro H."/>
            <person name="Lindquist E."/>
            <person name="Lucas S."/>
            <person name="Rokhsar D."/>
            <person name="Grigoriev I.V."/>
        </authorList>
    </citation>
    <scope>NUCLEOTIDE SEQUENCE [LARGE SCALE GENOMIC DNA]</scope>
</reference>
<evidence type="ECO:0000313" key="2">
    <source>
        <dbReference type="Proteomes" id="UP000001514"/>
    </source>
</evidence>
<proteinExistence type="predicted"/>